<sequence length="100" mass="10982">MWATARRLGSSTLLCASPDLGKVLACMSARVERPWTSKGYRSVDSRSGGYTALPLKGFFHEKSSPKELAMKQCMAFRAGFLRPSRVEKAILTGSGRVWPS</sequence>
<dbReference type="Proteomes" id="UP000028924">
    <property type="component" value="Unassembled WGS sequence"/>
</dbReference>
<name>A0A087SG21_AUXPR</name>
<keyword evidence="2" id="KW-1185">Reference proteome</keyword>
<reference evidence="1 2" key="1">
    <citation type="journal article" date="2014" name="BMC Genomics">
        <title>Oil accumulation mechanisms of the oleaginous microalga Chlorella protothecoides revealed through its genome, transcriptomes, and proteomes.</title>
        <authorList>
            <person name="Gao C."/>
            <person name="Wang Y."/>
            <person name="Shen Y."/>
            <person name="Yan D."/>
            <person name="He X."/>
            <person name="Dai J."/>
            <person name="Wu Q."/>
        </authorList>
    </citation>
    <scope>NUCLEOTIDE SEQUENCE [LARGE SCALE GENOMIC DNA]</scope>
    <source>
        <strain evidence="1 2">0710</strain>
    </source>
</reference>
<organism evidence="1 2">
    <name type="scientific">Auxenochlorella protothecoides</name>
    <name type="common">Green microalga</name>
    <name type="synonym">Chlorella protothecoides</name>
    <dbReference type="NCBI Taxonomy" id="3075"/>
    <lineage>
        <taxon>Eukaryota</taxon>
        <taxon>Viridiplantae</taxon>
        <taxon>Chlorophyta</taxon>
        <taxon>core chlorophytes</taxon>
        <taxon>Trebouxiophyceae</taxon>
        <taxon>Chlorellales</taxon>
        <taxon>Chlorellaceae</taxon>
        <taxon>Auxenochlorella</taxon>
    </lineage>
</organism>
<proteinExistence type="predicted"/>
<gene>
    <name evidence="1" type="ORF">F751_2392</name>
</gene>
<dbReference type="EMBL" id="KL662109">
    <property type="protein sequence ID" value="KFM24675.1"/>
    <property type="molecule type" value="Genomic_DNA"/>
</dbReference>
<dbReference type="KEGG" id="apro:F751_2392"/>
<evidence type="ECO:0000313" key="1">
    <source>
        <dbReference type="EMBL" id="KFM24675.1"/>
    </source>
</evidence>
<dbReference type="RefSeq" id="XP_011397563.1">
    <property type="nucleotide sequence ID" value="XM_011399261.1"/>
</dbReference>
<dbReference type="GeneID" id="23613783"/>
<protein>
    <submittedName>
        <fullName evidence="1">Uncharacterized protein</fullName>
    </submittedName>
</protein>
<dbReference type="AlphaFoldDB" id="A0A087SG21"/>
<evidence type="ECO:0000313" key="2">
    <source>
        <dbReference type="Proteomes" id="UP000028924"/>
    </source>
</evidence>
<accession>A0A087SG21</accession>